<keyword evidence="7" id="KW-0732">Signal</keyword>
<protein>
    <submittedName>
        <fullName evidence="8">OadG family protein</fullName>
    </submittedName>
</protein>
<name>A0ABV1HDE8_9FIRM</name>
<reference evidence="8 9" key="1">
    <citation type="submission" date="2024-03" db="EMBL/GenBank/DDBJ databases">
        <title>Human intestinal bacterial collection.</title>
        <authorList>
            <person name="Pauvert C."/>
            <person name="Hitch T.C.A."/>
            <person name="Clavel T."/>
        </authorList>
    </citation>
    <scope>NUCLEOTIDE SEQUENCE [LARGE SCALE GENOMIC DNA]</scope>
    <source>
        <strain evidence="8 9">CLA-AA-H185</strain>
    </source>
</reference>
<sequence>MKKKILLMVSVCLMILGLTACGKTDPKSVDYNGYTYDQLKQVTQNTVATLVNMTDEQKTVYEASDDEMTKNIVTRWEDATSGVGSYVELGDFKITKSGKTLTCEQTIEFEKREVILTYVYTYYSMEVEDVTIDKVYSLGEKMSKAGMNTLMGMGTVFAVLILISLVISCFKIFPYLESKKKAGQTENAVKETVQDIPAEQQDNTELIAVIAAAIAASTGTSTDDFVVRSIKRRY</sequence>
<evidence type="ECO:0000256" key="7">
    <source>
        <dbReference type="SAM" id="SignalP"/>
    </source>
</evidence>
<keyword evidence="3 6" id="KW-0812">Transmembrane</keyword>
<keyword evidence="4 6" id="KW-1133">Transmembrane helix</keyword>
<feature type="chain" id="PRO_5047025591" evidence="7">
    <location>
        <begin position="23"/>
        <end position="234"/>
    </location>
</feature>
<comment type="caution">
    <text evidence="8">The sequence shown here is derived from an EMBL/GenBank/DDBJ whole genome shotgun (WGS) entry which is preliminary data.</text>
</comment>
<feature type="signal peptide" evidence="7">
    <location>
        <begin position="1"/>
        <end position="22"/>
    </location>
</feature>
<keyword evidence="9" id="KW-1185">Reference proteome</keyword>
<evidence type="ECO:0000313" key="9">
    <source>
        <dbReference type="Proteomes" id="UP001454489"/>
    </source>
</evidence>
<keyword evidence="2" id="KW-1003">Cell membrane</keyword>
<evidence type="ECO:0000256" key="5">
    <source>
        <dbReference type="ARBA" id="ARBA00023136"/>
    </source>
</evidence>
<evidence type="ECO:0000256" key="2">
    <source>
        <dbReference type="ARBA" id="ARBA00022475"/>
    </source>
</evidence>
<dbReference type="Proteomes" id="UP001454489">
    <property type="component" value="Unassembled WGS sequence"/>
</dbReference>
<dbReference type="PROSITE" id="PS51257">
    <property type="entry name" value="PROKAR_LIPOPROTEIN"/>
    <property type="match status" value="1"/>
</dbReference>
<dbReference type="NCBIfam" id="TIGR01195">
    <property type="entry name" value="oadG_fam"/>
    <property type="match status" value="1"/>
</dbReference>
<gene>
    <name evidence="8" type="ORF">WMO43_07615</name>
</gene>
<evidence type="ECO:0000256" key="1">
    <source>
        <dbReference type="ARBA" id="ARBA00004236"/>
    </source>
</evidence>
<evidence type="ECO:0000256" key="6">
    <source>
        <dbReference type="SAM" id="Phobius"/>
    </source>
</evidence>
<feature type="transmembrane region" description="Helical" evidence="6">
    <location>
        <begin position="150"/>
        <end position="173"/>
    </location>
</feature>
<evidence type="ECO:0000256" key="3">
    <source>
        <dbReference type="ARBA" id="ARBA00022692"/>
    </source>
</evidence>
<dbReference type="EMBL" id="JBBMEX010000006">
    <property type="protein sequence ID" value="MEQ2557736.1"/>
    <property type="molecule type" value="Genomic_DNA"/>
</dbReference>
<dbReference type="InterPro" id="IPR005899">
    <property type="entry name" value="Na_pump_deCOase"/>
</dbReference>
<accession>A0ABV1HDE8</accession>
<organism evidence="8 9">
    <name type="scientific">Maccoyibacter intestinihominis</name>
    <dbReference type="NCBI Taxonomy" id="3133499"/>
    <lineage>
        <taxon>Bacteria</taxon>
        <taxon>Bacillati</taxon>
        <taxon>Bacillota</taxon>
        <taxon>Clostridia</taxon>
        <taxon>Lachnospirales</taxon>
        <taxon>Lachnospiraceae</taxon>
        <taxon>Maccoyibacter</taxon>
    </lineage>
</organism>
<evidence type="ECO:0000256" key="4">
    <source>
        <dbReference type="ARBA" id="ARBA00022989"/>
    </source>
</evidence>
<dbReference type="RefSeq" id="WP_353530780.1">
    <property type="nucleotide sequence ID" value="NZ_JBBMEX010000006.1"/>
</dbReference>
<dbReference type="Pfam" id="PF04277">
    <property type="entry name" value="OAD_gamma"/>
    <property type="match status" value="1"/>
</dbReference>
<evidence type="ECO:0000313" key="8">
    <source>
        <dbReference type="EMBL" id="MEQ2557736.1"/>
    </source>
</evidence>
<proteinExistence type="predicted"/>
<comment type="subcellular location">
    <subcellularLocation>
        <location evidence="1">Cell membrane</location>
    </subcellularLocation>
</comment>
<keyword evidence="5 6" id="KW-0472">Membrane</keyword>